<feature type="domain" description="PABS" evidence="5">
    <location>
        <begin position="335"/>
        <end position="581"/>
    </location>
</feature>
<keyword evidence="3" id="KW-0853">WD repeat</keyword>
<accession>A0A1Q9D308</accession>
<comment type="caution">
    <text evidence="6">The sequence shown here is derived from an EMBL/GenBank/DDBJ whole genome shotgun (WGS) entry which is preliminary data.</text>
</comment>
<dbReference type="PROSITE" id="PS50294">
    <property type="entry name" value="WD_REPEATS_REGION"/>
    <property type="match status" value="1"/>
</dbReference>
<dbReference type="PANTHER" id="PTHR11558:SF11">
    <property type="entry name" value="SPERMIDINE SYNTHASE"/>
    <property type="match status" value="1"/>
</dbReference>
<dbReference type="Gene3D" id="3.40.50.150">
    <property type="entry name" value="Vaccinia Virus protein VP39"/>
    <property type="match status" value="2"/>
</dbReference>
<comment type="similarity">
    <text evidence="1">Belongs to the spermidine/spermine synthase family.</text>
</comment>
<dbReference type="GO" id="GO:0006596">
    <property type="term" value="P:polyamine biosynthetic process"/>
    <property type="evidence" value="ECO:0007669"/>
    <property type="project" value="UniProtKB-UniRule"/>
</dbReference>
<sequence length="899" mass="99281">MCARHASHCSPAMQEILRVQPSALQCYGGRRGSPALVAASAKYDFARMEGDGPISICLGADIMQRWQTAAAVILCILGTSTADDDSWCADVECVQDSGWQFVSACRKQLVRNVHYWRYTHESLALPALVAIGPQVKDVLVVGGADGGVVNLFLQSRDVQSVTWVSHLTQVTEVARWCMPSLVKLSDERLHRLTMNSDAGLMQVASESWKTKQFDIIVYDASSLQVEEKPLKKVYFQPAEIQKLRELLSSSGLLVASAGILRKPRSLQDAYSVLKHSFRKIWSLQHSAPDNSPEQGHSVAFVAGDGDISMPNQLTIPPWPDLVAANSPKESLQQVPLAPQKLCRYRSQKHFGRPLLDKTTPYQKLNVAEEPSSSCTALFLDEELQLTNVFGDFYHEALVHPAMAALGRRGRRVLVIGAGDGGVATALLRYPQVEKVIQVEIDETVPEVAQEFLPEIAAGYQDPRHELVIMDGVLWVEANHVEMRGSFDLCIIDSTDDPLGSQWSVKFFQNLQALVGPHGAVVQNIGSQMDELDDFRKLHVGFQNRYLINCNTPDYPSPYFIAFLTEKLSPHDVNWTWWTSLNISSVYFHPTIHAALLSAPRETIQLYLEGMGWQPHDASRCRHTLIDRQGLQKKGLEVARSVRAAPTPYGQPLEQPVYKDDKQGVNAFAVRPDLRLVAAARWDRRVELFDAKTATSLGRLACHDGGVLCVSFDRQRGALAAGGEDGRIAVWGLFSETYEGPFSSAAAQVLGQQSQEKPPAEGWLLLVAAVCSTSGQTTDVSTKPSKSALAAAQSKVAHGRDGDHTPFDFLLFVNCAFDIYGILLAAGKAGKAFYSTQKKCHKQDTEEEKRSCASAVQGQIGRKWTAHKINHSNPARGLFGLRGILYIRFGKRLRRELECT</sequence>
<dbReference type="InterPro" id="IPR001680">
    <property type="entry name" value="WD40_rpt"/>
</dbReference>
<evidence type="ECO:0000256" key="1">
    <source>
        <dbReference type="ARBA" id="ARBA00007867"/>
    </source>
</evidence>
<dbReference type="Pfam" id="PF00400">
    <property type="entry name" value="WD40"/>
    <property type="match status" value="1"/>
</dbReference>
<dbReference type="Proteomes" id="UP000186817">
    <property type="component" value="Unassembled WGS sequence"/>
</dbReference>
<keyword evidence="2 4" id="KW-0808">Transferase</keyword>
<dbReference type="SMART" id="SM00320">
    <property type="entry name" value="WD40"/>
    <property type="match status" value="2"/>
</dbReference>
<dbReference type="PROSITE" id="PS50082">
    <property type="entry name" value="WD_REPEATS_2"/>
    <property type="match status" value="1"/>
</dbReference>
<feature type="repeat" description="WD" evidence="3">
    <location>
        <begin position="699"/>
        <end position="732"/>
    </location>
</feature>
<dbReference type="PANTHER" id="PTHR11558">
    <property type="entry name" value="SPERMIDINE/SPERMINE SYNTHASE"/>
    <property type="match status" value="1"/>
</dbReference>
<dbReference type="PROSITE" id="PS51006">
    <property type="entry name" value="PABS_2"/>
    <property type="match status" value="1"/>
</dbReference>
<dbReference type="InterPro" id="IPR001045">
    <property type="entry name" value="Spermi_synthase"/>
</dbReference>
<name>A0A1Q9D308_SYMMI</name>
<dbReference type="GO" id="GO:0016740">
    <property type="term" value="F:transferase activity"/>
    <property type="evidence" value="ECO:0007669"/>
    <property type="project" value="UniProtKB-UniRule"/>
</dbReference>
<dbReference type="Pfam" id="PF01564">
    <property type="entry name" value="Spermine_synth"/>
    <property type="match status" value="2"/>
</dbReference>
<dbReference type="CDD" id="cd02440">
    <property type="entry name" value="AdoMet_MTases"/>
    <property type="match status" value="1"/>
</dbReference>
<dbReference type="InterPro" id="IPR015943">
    <property type="entry name" value="WD40/YVTN_repeat-like_dom_sf"/>
</dbReference>
<evidence type="ECO:0000313" key="6">
    <source>
        <dbReference type="EMBL" id="OLP89525.1"/>
    </source>
</evidence>
<evidence type="ECO:0000256" key="3">
    <source>
        <dbReference type="PROSITE-ProRule" id="PRU00221"/>
    </source>
</evidence>
<proteinExistence type="inferred from homology"/>
<keyword evidence="4" id="KW-0620">Polyamine biosynthesis</keyword>
<dbReference type="InterPro" id="IPR029063">
    <property type="entry name" value="SAM-dependent_MTases_sf"/>
</dbReference>
<protein>
    <submittedName>
        <fullName evidence="6">Putative spermidine synthase</fullName>
    </submittedName>
</protein>
<dbReference type="Gene3D" id="2.130.10.10">
    <property type="entry name" value="YVTN repeat-like/Quinoprotein amine dehydrogenase"/>
    <property type="match status" value="1"/>
</dbReference>
<dbReference type="HAMAP" id="MF_00198">
    <property type="entry name" value="Spermidine_synth"/>
    <property type="match status" value="1"/>
</dbReference>
<evidence type="ECO:0000256" key="2">
    <source>
        <dbReference type="ARBA" id="ARBA00022679"/>
    </source>
</evidence>
<reference evidence="6 7" key="1">
    <citation type="submission" date="2016-02" db="EMBL/GenBank/DDBJ databases">
        <title>Genome analysis of coral dinoflagellate symbionts highlights evolutionary adaptations to a symbiotic lifestyle.</title>
        <authorList>
            <person name="Aranda M."/>
            <person name="Li Y."/>
            <person name="Liew Y.J."/>
            <person name="Baumgarten S."/>
            <person name="Simakov O."/>
            <person name="Wilson M."/>
            <person name="Piel J."/>
            <person name="Ashoor H."/>
            <person name="Bougouffa S."/>
            <person name="Bajic V.B."/>
            <person name="Ryu T."/>
            <person name="Ravasi T."/>
            <person name="Bayer T."/>
            <person name="Micklem G."/>
            <person name="Kim H."/>
            <person name="Bhak J."/>
            <person name="Lajeunesse T.C."/>
            <person name="Voolstra C.R."/>
        </authorList>
    </citation>
    <scope>NUCLEOTIDE SEQUENCE [LARGE SCALE GENOMIC DNA]</scope>
    <source>
        <strain evidence="6 7">CCMP2467</strain>
    </source>
</reference>
<dbReference type="OrthoDB" id="440632at2759"/>
<evidence type="ECO:0000259" key="5">
    <source>
        <dbReference type="PROSITE" id="PS51006"/>
    </source>
</evidence>
<dbReference type="InterPro" id="IPR036322">
    <property type="entry name" value="WD40_repeat_dom_sf"/>
</dbReference>
<dbReference type="SUPFAM" id="SSF50978">
    <property type="entry name" value="WD40 repeat-like"/>
    <property type="match status" value="1"/>
</dbReference>
<feature type="active site" description="Proton acceptor" evidence="4">
    <location>
        <position position="492"/>
    </location>
</feature>
<dbReference type="EMBL" id="LSRX01000755">
    <property type="protein sequence ID" value="OLP89525.1"/>
    <property type="molecule type" value="Genomic_DNA"/>
</dbReference>
<evidence type="ECO:0000256" key="4">
    <source>
        <dbReference type="PROSITE-ProRule" id="PRU00354"/>
    </source>
</evidence>
<dbReference type="InterPro" id="IPR030374">
    <property type="entry name" value="PABS"/>
</dbReference>
<gene>
    <name evidence="6" type="primary">speE</name>
    <name evidence="6" type="ORF">AK812_SmicGene29010</name>
</gene>
<organism evidence="6 7">
    <name type="scientific">Symbiodinium microadriaticum</name>
    <name type="common">Dinoflagellate</name>
    <name type="synonym">Zooxanthella microadriatica</name>
    <dbReference type="NCBI Taxonomy" id="2951"/>
    <lineage>
        <taxon>Eukaryota</taxon>
        <taxon>Sar</taxon>
        <taxon>Alveolata</taxon>
        <taxon>Dinophyceae</taxon>
        <taxon>Suessiales</taxon>
        <taxon>Symbiodiniaceae</taxon>
        <taxon>Symbiodinium</taxon>
    </lineage>
</organism>
<dbReference type="SUPFAM" id="SSF53335">
    <property type="entry name" value="S-adenosyl-L-methionine-dependent methyltransferases"/>
    <property type="match status" value="2"/>
</dbReference>
<dbReference type="AlphaFoldDB" id="A0A1Q9D308"/>
<evidence type="ECO:0000313" key="7">
    <source>
        <dbReference type="Proteomes" id="UP000186817"/>
    </source>
</evidence>
<keyword evidence="7" id="KW-1185">Reference proteome</keyword>